<feature type="compositionally biased region" description="Polar residues" evidence="9">
    <location>
        <begin position="163"/>
        <end position="179"/>
    </location>
</feature>
<proteinExistence type="inferred from homology"/>
<dbReference type="PANTHER" id="PTHR13398:SF0">
    <property type="entry name" value="GDP-FUCOSE PROTEIN O-FUCOSYLTRANSFERASE 2"/>
    <property type="match status" value="1"/>
</dbReference>
<dbReference type="GO" id="GO:0005783">
    <property type="term" value="C:endoplasmic reticulum"/>
    <property type="evidence" value="ECO:0007669"/>
    <property type="project" value="UniProtKB-SubCell"/>
</dbReference>
<dbReference type="GO" id="GO:0046922">
    <property type="term" value="F:peptide-O-fucosyltransferase activity"/>
    <property type="evidence" value="ECO:0007669"/>
    <property type="project" value="InterPro"/>
</dbReference>
<evidence type="ECO:0000313" key="12">
    <source>
        <dbReference type="Proteomes" id="UP000703661"/>
    </source>
</evidence>
<dbReference type="InterPro" id="IPR019378">
    <property type="entry name" value="GDP-Fuc_O-FucTrfase"/>
</dbReference>
<evidence type="ECO:0000256" key="6">
    <source>
        <dbReference type="ARBA" id="ARBA00023277"/>
    </source>
</evidence>
<evidence type="ECO:0000256" key="8">
    <source>
        <dbReference type="ARBA" id="ARBA00026232"/>
    </source>
</evidence>
<comment type="similarity">
    <text evidence="7">Belongs to the glycosyltransferase 68 family.</text>
</comment>
<protein>
    <recommendedName>
        <fullName evidence="8">GDP-fucose protein O-fucosyltransferase 2</fullName>
    </recommendedName>
</protein>
<keyword evidence="6" id="KW-0119">Carbohydrate metabolism</keyword>
<keyword evidence="5" id="KW-0294">Fucose metabolism</keyword>
<keyword evidence="3" id="KW-0808">Transferase</keyword>
<reference evidence="11" key="1">
    <citation type="journal article" date="2020" name="Fungal Divers.">
        <title>Resolving the Mortierellaceae phylogeny through synthesis of multi-gene phylogenetics and phylogenomics.</title>
        <authorList>
            <person name="Vandepol N."/>
            <person name="Liber J."/>
            <person name="Desiro A."/>
            <person name="Na H."/>
            <person name="Kennedy M."/>
            <person name="Barry K."/>
            <person name="Grigoriev I.V."/>
            <person name="Miller A.N."/>
            <person name="O'Donnell K."/>
            <person name="Stajich J.E."/>
            <person name="Bonito G."/>
        </authorList>
    </citation>
    <scope>NUCLEOTIDE SEQUENCE</scope>
    <source>
        <strain evidence="11">NRRL 2769</strain>
    </source>
</reference>
<dbReference type="Gene3D" id="3.40.50.11350">
    <property type="match status" value="1"/>
</dbReference>
<sequence length="550" mass="62843">MSLLSKLPWKHGDLALLATSSAERWRTKRRVFMLFAIVLLVSSGSLLVLHLTTPRYTGSKDPYSSSSMIRWSSSRLKNDRWDSFGDFNDEEEEANDAYLSNNRGRARPRQALPSRRPISNDREQILMQQQLELQEGELKRLRELAQDRQKELLSQQSKQQGQATPNVDSNADHQQSPQLIGSKDDIILRESAMAPRPFEETLQGHDDVSYLTYLPYAGITNQFYGMLRGMEVAKALNRTLIIPPITSSSHDKSKQNQPWSKFLDLKQFSKVTGIKVVEFHELRDAELTLYNELKCRITCGFGSKRTIDFTAKGFLTQWRLNATLGPLPVDDGKLETILTTLEPLKNDKYICISNTYKIAVKDKSEWERFGQHLRFTSELEGFVQQFLNSNLIPARESELDPVTGKQTSPPRHRYIAIHVRRGDFAKYCENNFAGSKLIHCLPSTEQIGARVDLIQKRINPLMDPSKMLPVFVATNEQDPEELKKFANLGWQYLDHAKMGTVEALGVFGPMMVDQMFIAQAEAMIGIQMSTFSRVGALRQRDWEGREAEYM</sequence>
<feature type="region of interest" description="Disordered" evidence="9">
    <location>
        <begin position="95"/>
        <end position="122"/>
    </location>
</feature>
<gene>
    <name evidence="11" type="ORF">BGZ80_008769</name>
</gene>
<evidence type="ECO:0000256" key="2">
    <source>
        <dbReference type="ARBA" id="ARBA00004922"/>
    </source>
</evidence>
<comment type="subcellular location">
    <subcellularLocation>
        <location evidence="1">Endoplasmic reticulum</location>
    </subcellularLocation>
</comment>
<dbReference type="EMBL" id="JAAAID010000488">
    <property type="protein sequence ID" value="KAG0016926.1"/>
    <property type="molecule type" value="Genomic_DNA"/>
</dbReference>
<dbReference type="InterPro" id="IPR045130">
    <property type="entry name" value="OFUT2-like"/>
</dbReference>
<accession>A0A9P6MY54</accession>
<dbReference type="GO" id="GO:0006004">
    <property type="term" value="P:fucose metabolic process"/>
    <property type="evidence" value="ECO:0007669"/>
    <property type="project" value="UniProtKB-KW"/>
</dbReference>
<evidence type="ECO:0000256" key="7">
    <source>
        <dbReference type="ARBA" id="ARBA00025803"/>
    </source>
</evidence>
<comment type="caution">
    <text evidence="11">The sequence shown here is derived from an EMBL/GenBank/DDBJ whole genome shotgun (WGS) entry which is preliminary data.</text>
</comment>
<evidence type="ECO:0000313" key="11">
    <source>
        <dbReference type="EMBL" id="KAG0016926.1"/>
    </source>
</evidence>
<evidence type="ECO:0000256" key="5">
    <source>
        <dbReference type="ARBA" id="ARBA00023253"/>
    </source>
</evidence>
<keyword evidence="10" id="KW-1133">Transmembrane helix</keyword>
<keyword evidence="10" id="KW-0812">Transmembrane</keyword>
<comment type="pathway">
    <text evidence="2">Protein modification; protein glycosylation.</text>
</comment>
<evidence type="ECO:0000256" key="9">
    <source>
        <dbReference type="SAM" id="MobiDB-lite"/>
    </source>
</evidence>
<dbReference type="CDD" id="cd11296">
    <property type="entry name" value="O-FucT_like"/>
    <property type="match status" value="1"/>
</dbReference>
<dbReference type="AlphaFoldDB" id="A0A9P6MY54"/>
<feature type="transmembrane region" description="Helical" evidence="10">
    <location>
        <begin position="31"/>
        <end position="51"/>
    </location>
</feature>
<organism evidence="11 12">
    <name type="scientific">Entomortierella chlamydospora</name>
    <dbReference type="NCBI Taxonomy" id="101097"/>
    <lineage>
        <taxon>Eukaryota</taxon>
        <taxon>Fungi</taxon>
        <taxon>Fungi incertae sedis</taxon>
        <taxon>Mucoromycota</taxon>
        <taxon>Mortierellomycotina</taxon>
        <taxon>Mortierellomycetes</taxon>
        <taxon>Mortierellales</taxon>
        <taxon>Mortierellaceae</taxon>
        <taxon>Entomortierella</taxon>
    </lineage>
</organism>
<feature type="region of interest" description="Disordered" evidence="9">
    <location>
        <begin position="148"/>
        <end position="181"/>
    </location>
</feature>
<evidence type="ECO:0000256" key="1">
    <source>
        <dbReference type="ARBA" id="ARBA00004240"/>
    </source>
</evidence>
<evidence type="ECO:0000256" key="10">
    <source>
        <dbReference type="SAM" id="Phobius"/>
    </source>
</evidence>
<keyword evidence="10" id="KW-0472">Membrane</keyword>
<dbReference type="Pfam" id="PF10250">
    <property type="entry name" value="O-FucT"/>
    <property type="match status" value="1"/>
</dbReference>
<keyword evidence="12" id="KW-1185">Reference proteome</keyword>
<name>A0A9P6MY54_9FUNG</name>
<dbReference type="PANTHER" id="PTHR13398">
    <property type="entry name" value="GDP-FUCOSE PROTEIN O-FUCOSYLTRANSFERASE 2"/>
    <property type="match status" value="1"/>
</dbReference>
<keyword evidence="4" id="KW-0256">Endoplasmic reticulum</keyword>
<feature type="compositionally biased region" description="Low complexity" evidence="9">
    <location>
        <begin position="152"/>
        <end position="162"/>
    </location>
</feature>
<evidence type="ECO:0000256" key="3">
    <source>
        <dbReference type="ARBA" id="ARBA00022679"/>
    </source>
</evidence>
<dbReference type="Gene3D" id="3.40.50.11340">
    <property type="match status" value="1"/>
</dbReference>
<evidence type="ECO:0000256" key="4">
    <source>
        <dbReference type="ARBA" id="ARBA00022824"/>
    </source>
</evidence>
<dbReference type="Proteomes" id="UP000703661">
    <property type="component" value="Unassembled WGS sequence"/>
</dbReference>